<feature type="signal peptide" evidence="3">
    <location>
        <begin position="1"/>
        <end position="27"/>
    </location>
</feature>
<keyword evidence="3" id="KW-0732">Signal</keyword>
<evidence type="ECO:0000313" key="6">
    <source>
        <dbReference type="Proteomes" id="UP000318102"/>
    </source>
</evidence>
<gene>
    <name evidence="5" type="ORF">FPZ44_19455</name>
</gene>
<evidence type="ECO:0000313" key="5">
    <source>
        <dbReference type="EMBL" id="TVX88089.1"/>
    </source>
</evidence>
<keyword evidence="2" id="KW-0677">Repeat</keyword>
<dbReference type="SUPFAM" id="SSF49695">
    <property type="entry name" value="gamma-Crystallin-like"/>
    <property type="match status" value="1"/>
</dbReference>
<dbReference type="EMBL" id="VNJK01000003">
    <property type="protein sequence ID" value="TVX88089.1"/>
    <property type="molecule type" value="Genomic_DNA"/>
</dbReference>
<organism evidence="5 6">
    <name type="scientific">Paenibacillus agilis</name>
    <dbReference type="NCBI Taxonomy" id="3020863"/>
    <lineage>
        <taxon>Bacteria</taxon>
        <taxon>Bacillati</taxon>
        <taxon>Bacillota</taxon>
        <taxon>Bacilli</taxon>
        <taxon>Bacillales</taxon>
        <taxon>Paenibacillaceae</taxon>
        <taxon>Paenibacillus</taxon>
    </lineage>
</organism>
<name>A0A559IKA2_9BACL</name>
<evidence type="ECO:0000256" key="3">
    <source>
        <dbReference type="SAM" id="SignalP"/>
    </source>
</evidence>
<dbReference type="PROSITE" id="PS50915">
    <property type="entry name" value="CRYSTALLIN_BETA_GAMMA"/>
    <property type="match status" value="1"/>
</dbReference>
<evidence type="ECO:0000259" key="4">
    <source>
        <dbReference type="PROSITE" id="PS50915"/>
    </source>
</evidence>
<evidence type="ECO:0000256" key="1">
    <source>
        <dbReference type="ARBA" id="ARBA00009646"/>
    </source>
</evidence>
<dbReference type="Gene3D" id="2.60.20.10">
    <property type="entry name" value="Crystallins"/>
    <property type="match status" value="1"/>
</dbReference>
<dbReference type="InterPro" id="IPR001064">
    <property type="entry name" value="Beta/gamma_crystallin"/>
</dbReference>
<proteinExistence type="inferred from homology"/>
<feature type="chain" id="PRO_5022132606" evidence="3">
    <location>
        <begin position="28"/>
        <end position="191"/>
    </location>
</feature>
<comment type="caution">
    <text evidence="5">The sequence shown here is derived from an EMBL/GenBank/DDBJ whole genome shotgun (WGS) entry which is preliminary data.</text>
</comment>
<keyword evidence="6" id="KW-1185">Reference proteome</keyword>
<dbReference type="Proteomes" id="UP000318102">
    <property type="component" value="Unassembled WGS sequence"/>
</dbReference>
<feature type="domain" description="Beta/gamma crystallin 'Greek key'" evidence="4">
    <location>
        <begin position="150"/>
        <end position="191"/>
    </location>
</feature>
<dbReference type="OrthoDB" id="787205at2"/>
<comment type="similarity">
    <text evidence="1">Belongs to the beta/gamma-crystallin family.</text>
</comment>
<sequence>MGMLKKIAMGITVSAFALSLLVSSALAQSGQSSKGNNDGNVLSPIIFEGVTYAPTDVKFKEVLDKVKHTVVERDGKAYGYVDVADADKHVSKIVAELSEEVGTLAGDYISSFFLGVNYSGVRLSVESGRGLATLGVANDDISSVISANLRGTTLYEHSHFLGQSIYLPPNTNVSNLTSLNFNDRASSLRVH</sequence>
<dbReference type="RefSeq" id="WP_144992939.1">
    <property type="nucleotide sequence ID" value="NZ_VNJK01000003.1"/>
</dbReference>
<accession>A0A559IKA2</accession>
<reference evidence="5 6" key="1">
    <citation type="submission" date="2019-07" db="EMBL/GenBank/DDBJ databases">
        <authorList>
            <person name="Kim J."/>
        </authorList>
    </citation>
    <scope>NUCLEOTIDE SEQUENCE [LARGE SCALE GENOMIC DNA]</scope>
    <source>
        <strain evidence="5 6">N4</strain>
    </source>
</reference>
<protein>
    <submittedName>
        <fullName evidence="5">Beta/gamma crystallin family protein</fullName>
    </submittedName>
</protein>
<dbReference type="InterPro" id="IPR011024">
    <property type="entry name" value="G_crystallin-like"/>
</dbReference>
<dbReference type="AlphaFoldDB" id="A0A559IKA2"/>
<evidence type="ECO:0000256" key="2">
    <source>
        <dbReference type="ARBA" id="ARBA00022737"/>
    </source>
</evidence>